<sequence>MRDKLKIYKILTILVIGFVFLGLGCTGKNSGRSIYVKGSDTIKPLAEAEAEKFMEKNPGKSIIVKGGGSSVGIEALINGTIDIADASREMTDKEIEAAQKNGINPVQHTIAYDGITVIVNFANPVSTLTFDQLRGIYNGSISNWKDVGGQDKPIVVNCRKSSSGTYKTFQTIVMHGDNYRHDTLNQADTGSIVISVSQNSDAIGYIGFSYFDNSSIKALSLNNGKGSIFPTYETIHNGSYPLSRALNMYTNGEATGLKKEFIDFVLSEQGQEIATGEGFIPLKSKI</sequence>
<proteinExistence type="predicted"/>
<dbReference type="InterPro" id="IPR024370">
    <property type="entry name" value="PBP_domain"/>
</dbReference>
<dbReference type="PANTHER" id="PTHR30570">
    <property type="entry name" value="PERIPLASMIC PHOSPHATE BINDING COMPONENT OF PHOSPHATE ABC TRANSPORTER"/>
    <property type="match status" value="1"/>
</dbReference>
<dbReference type="InterPro" id="IPR050811">
    <property type="entry name" value="Phosphate_ABC_transporter"/>
</dbReference>
<dbReference type="Proteomes" id="UP000033111">
    <property type="component" value="Chromosome"/>
</dbReference>
<dbReference type="KEGG" id="msw:MSSIT_2171"/>
<evidence type="ECO:0000259" key="3">
    <source>
        <dbReference type="Pfam" id="PF12849"/>
    </source>
</evidence>
<dbReference type="GO" id="GO:0042301">
    <property type="term" value="F:phosphate ion binding"/>
    <property type="evidence" value="ECO:0007669"/>
    <property type="project" value="InterPro"/>
</dbReference>
<dbReference type="RefSeq" id="WP_048172517.1">
    <property type="nucleotide sequence ID" value="NZ_CP009506.1"/>
</dbReference>
<organism evidence="4 5">
    <name type="scientific">Methanosarcina siciliae T4/M</name>
    <dbReference type="NCBI Taxonomy" id="1434120"/>
    <lineage>
        <taxon>Archaea</taxon>
        <taxon>Methanobacteriati</taxon>
        <taxon>Methanobacteriota</taxon>
        <taxon>Stenosarchaea group</taxon>
        <taxon>Methanomicrobia</taxon>
        <taxon>Methanosarcinales</taxon>
        <taxon>Methanosarcinaceae</taxon>
        <taxon>Methanosarcina</taxon>
    </lineage>
</organism>
<keyword evidence="2" id="KW-0732">Signal</keyword>
<dbReference type="OrthoDB" id="53390at2157"/>
<feature type="domain" description="PBP" evidence="3">
    <location>
        <begin position="33"/>
        <end position="268"/>
    </location>
</feature>
<dbReference type="SUPFAM" id="SSF53850">
    <property type="entry name" value="Periplasmic binding protein-like II"/>
    <property type="match status" value="1"/>
</dbReference>
<dbReference type="PROSITE" id="PS51257">
    <property type="entry name" value="PROKAR_LIPOPROTEIN"/>
    <property type="match status" value="1"/>
</dbReference>
<dbReference type="GeneID" id="24861043"/>
<keyword evidence="1" id="KW-0813">Transport</keyword>
<dbReference type="AlphaFoldDB" id="A0A0E3P7K7"/>
<dbReference type="PANTHER" id="PTHR30570:SF1">
    <property type="entry name" value="PHOSPHATE-BINDING PROTEIN PSTS"/>
    <property type="match status" value="1"/>
</dbReference>
<keyword evidence="5" id="KW-1185">Reference proteome</keyword>
<dbReference type="InterPro" id="IPR011862">
    <property type="entry name" value="Phos-bd"/>
</dbReference>
<evidence type="ECO:0000313" key="5">
    <source>
        <dbReference type="Proteomes" id="UP000033111"/>
    </source>
</evidence>
<dbReference type="CDD" id="cd13566">
    <property type="entry name" value="PBP2_phosphate"/>
    <property type="match status" value="1"/>
</dbReference>
<name>A0A0E3P7K7_9EURY</name>
<dbReference type="EMBL" id="CP009506">
    <property type="protein sequence ID" value="AKB28890.1"/>
    <property type="molecule type" value="Genomic_DNA"/>
</dbReference>
<dbReference type="NCBIfam" id="TIGR02136">
    <property type="entry name" value="ptsS_2"/>
    <property type="match status" value="1"/>
</dbReference>
<evidence type="ECO:0000256" key="2">
    <source>
        <dbReference type="ARBA" id="ARBA00022729"/>
    </source>
</evidence>
<dbReference type="PATRIC" id="fig|1434120.4.peg.2815"/>
<evidence type="ECO:0000313" key="4">
    <source>
        <dbReference type="EMBL" id="AKB28890.1"/>
    </source>
</evidence>
<dbReference type="Gene3D" id="3.40.190.10">
    <property type="entry name" value="Periplasmic binding protein-like II"/>
    <property type="match status" value="2"/>
</dbReference>
<accession>A0A0E3P7K7</accession>
<gene>
    <name evidence="4" type="ORF">MSSIT_2171</name>
</gene>
<dbReference type="HOGENOM" id="CLU_026228_5_1_2"/>
<dbReference type="Pfam" id="PF12849">
    <property type="entry name" value="PBP_like_2"/>
    <property type="match status" value="1"/>
</dbReference>
<reference evidence="4 5" key="1">
    <citation type="submission" date="2014-07" db="EMBL/GenBank/DDBJ databases">
        <title>Methanogenic archaea and the global carbon cycle.</title>
        <authorList>
            <person name="Henriksen J.R."/>
            <person name="Luke J."/>
            <person name="Reinhart S."/>
            <person name="Benedict M.N."/>
            <person name="Youngblut N.D."/>
            <person name="Metcalf M.E."/>
            <person name="Whitaker R.J."/>
            <person name="Metcalf W.W."/>
        </authorList>
    </citation>
    <scope>NUCLEOTIDE SEQUENCE [LARGE SCALE GENOMIC DNA]</scope>
    <source>
        <strain evidence="4 5">T4/M</strain>
    </source>
</reference>
<protein>
    <submittedName>
        <fullName evidence="4">Phosphate ABC transporter, periplasmic phosphate-binding protein PstS</fullName>
    </submittedName>
</protein>
<evidence type="ECO:0000256" key="1">
    <source>
        <dbReference type="ARBA" id="ARBA00022448"/>
    </source>
</evidence>